<keyword evidence="6" id="KW-0229">DNA integration</keyword>
<dbReference type="PANTHER" id="PTHR42648:SF11">
    <property type="entry name" value="TRANSPOSON TY4-P GAG-POL POLYPROTEIN"/>
    <property type="match status" value="1"/>
</dbReference>
<keyword evidence="7" id="KW-0695">RNA-directed DNA polymerase</keyword>
<accession>A0ABQ5DHS2</accession>
<keyword evidence="8" id="KW-0548">Nucleotidyltransferase</keyword>
<keyword evidence="4" id="KW-0378">Hydrolase</keyword>
<dbReference type="Proteomes" id="UP001151760">
    <property type="component" value="Unassembled WGS sequence"/>
</dbReference>
<comment type="caution">
    <text evidence="11">The sequence shown here is derived from an EMBL/GenBank/DDBJ whole genome shotgun (WGS) entry which is preliminary data.</text>
</comment>
<keyword evidence="1" id="KW-0540">Nuclease</keyword>
<keyword evidence="8" id="KW-0239">DNA-directed DNA polymerase</keyword>
<sequence>MVMGTTNASHLNFGTINDLTRLDLVDGLPKFKYGKDHLCSACERGKSKRASHPLKLVSSDHSKLELLHMGLSVNAGSFDQWKEAEAVATACFTQNRSIIHTRHNKTPYELLHGRKLTVDYFHMFGSLCYPTNDRDDLRKMKPKTDIGVFIGYLETSRGFRIYNRRTKKIMEPIHVKFDELTVMASEHDCLEPELQRFINHNSSAETMNTPSKEDLDNLFGLMYEEYFEKKFSDTPINSATQPTQIHEDSHSTSLIIVDEHEAPSQLSTYI</sequence>
<evidence type="ECO:0000259" key="10">
    <source>
        <dbReference type="Pfam" id="PF25597"/>
    </source>
</evidence>
<keyword evidence="3" id="KW-0255">Endonuclease</keyword>
<evidence type="ECO:0000256" key="1">
    <source>
        <dbReference type="ARBA" id="ARBA00022722"/>
    </source>
</evidence>
<organism evidence="11 12">
    <name type="scientific">Tanacetum coccineum</name>
    <dbReference type="NCBI Taxonomy" id="301880"/>
    <lineage>
        <taxon>Eukaryota</taxon>
        <taxon>Viridiplantae</taxon>
        <taxon>Streptophyta</taxon>
        <taxon>Embryophyta</taxon>
        <taxon>Tracheophyta</taxon>
        <taxon>Spermatophyta</taxon>
        <taxon>Magnoliopsida</taxon>
        <taxon>eudicotyledons</taxon>
        <taxon>Gunneridae</taxon>
        <taxon>Pentapetalae</taxon>
        <taxon>asterids</taxon>
        <taxon>campanulids</taxon>
        <taxon>Asterales</taxon>
        <taxon>Asteraceae</taxon>
        <taxon>Asteroideae</taxon>
        <taxon>Anthemideae</taxon>
        <taxon>Anthemidinae</taxon>
        <taxon>Tanacetum</taxon>
    </lineage>
</organism>
<proteinExistence type="predicted"/>
<evidence type="ECO:0000256" key="8">
    <source>
        <dbReference type="ARBA" id="ARBA00022932"/>
    </source>
</evidence>
<evidence type="ECO:0000256" key="9">
    <source>
        <dbReference type="ARBA" id="ARBA00023172"/>
    </source>
</evidence>
<evidence type="ECO:0000313" key="12">
    <source>
        <dbReference type="Proteomes" id="UP001151760"/>
    </source>
</evidence>
<reference evidence="11" key="1">
    <citation type="journal article" date="2022" name="Int. J. Mol. Sci.">
        <title>Draft Genome of Tanacetum Coccineum: Genomic Comparison of Closely Related Tanacetum-Family Plants.</title>
        <authorList>
            <person name="Yamashiro T."/>
            <person name="Shiraishi A."/>
            <person name="Nakayama K."/>
            <person name="Satake H."/>
        </authorList>
    </citation>
    <scope>NUCLEOTIDE SEQUENCE</scope>
</reference>
<dbReference type="EMBL" id="BQNB010015261">
    <property type="protein sequence ID" value="GJT37892.1"/>
    <property type="molecule type" value="Genomic_DNA"/>
</dbReference>
<keyword evidence="8" id="KW-0808">Transferase</keyword>
<dbReference type="InterPro" id="IPR057670">
    <property type="entry name" value="SH3_retrovirus"/>
</dbReference>
<evidence type="ECO:0000256" key="5">
    <source>
        <dbReference type="ARBA" id="ARBA00022842"/>
    </source>
</evidence>
<evidence type="ECO:0000256" key="4">
    <source>
        <dbReference type="ARBA" id="ARBA00022801"/>
    </source>
</evidence>
<dbReference type="PANTHER" id="PTHR42648">
    <property type="entry name" value="TRANSPOSASE, PUTATIVE-RELATED"/>
    <property type="match status" value="1"/>
</dbReference>
<gene>
    <name evidence="11" type="ORF">Tco_0937757</name>
</gene>
<evidence type="ECO:0000256" key="7">
    <source>
        <dbReference type="ARBA" id="ARBA00022918"/>
    </source>
</evidence>
<keyword evidence="2" id="KW-0479">Metal-binding</keyword>
<evidence type="ECO:0000256" key="2">
    <source>
        <dbReference type="ARBA" id="ARBA00022723"/>
    </source>
</evidence>
<protein>
    <submittedName>
        <fullName evidence="11">Retrovirus-related pol polyprotein from transposon TNT 1-94</fullName>
    </submittedName>
</protein>
<keyword evidence="5" id="KW-0460">Magnesium</keyword>
<evidence type="ECO:0000256" key="3">
    <source>
        <dbReference type="ARBA" id="ARBA00022759"/>
    </source>
</evidence>
<dbReference type="InterPro" id="IPR039537">
    <property type="entry name" value="Retrotran_Ty1/copia-like"/>
</dbReference>
<feature type="domain" description="Retroviral polymerase SH3-like" evidence="10">
    <location>
        <begin position="126"/>
        <end position="182"/>
    </location>
</feature>
<evidence type="ECO:0000256" key="6">
    <source>
        <dbReference type="ARBA" id="ARBA00022908"/>
    </source>
</evidence>
<keyword evidence="12" id="KW-1185">Reference proteome</keyword>
<reference evidence="11" key="2">
    <citation type="submission" date="2022-01" db="EMBL/GenBank/DDBJ databases">
        <authorList>
            <person name="Yamashiro T."/>
            <person name="Shiraishi A."/>
            <person name="Satake H."/>
            <person name="Nakayama K."/>
        </authorList>
    </citation>
    <scope>NUCLEOTIDE SEQUENCE</scope>
</reference>
<keyword evidence="9" id="KW-0233">DNA recombination</keyword>
<name>A0ABQ5DHS2_9ASTR</name>
<evidence type="ECO:0000313" key="11">
    <source>
        <dbReference type="EMBL" id="GJT37892.1"/>
    </source>
</evidence>
<dbReference type="Pfam" id="PF25597">
    <property type="entry name" value="SH3_retrovirus"/>
    <property type="match status" value="1"/>
</dbReference>